<name>A0A9W6UG31_9ACTN</name>
<evidence type="ECO:0000313" key="1">
    <source>
        <dbReference type="EMBL" id="GLU46456.1"/>
    </source>
</evidence>
<sequence>MTAHLGLIAAVRERLRSAADPSDAGPMQQHARSDLPFHGVRASSRRSVFADVFTAHPIHGAGNWEDTVRTLWRVASHREERYAAVELTGHPLYSGHQTPAVVDLYEDLVVAGAWWDYVDVIAPRRVGPLLRAHPLELRPLVGSWSLGTDPWLRRAAILCQLGSREQTDTDLLFASIEPSIGHPDLFVRKAIGRALREHAKTDPGSVLKFTAEHGDRMSGLSLREALKHLESAQA</sequence>
<dbReference type="SUPFAM" id="SSF48371">
    <property type="entry name" value="ARM repeat"/>
    <property type="match status" value="1"/>
</dbReference>
<protein>
    <submittedName>
        <fullName evidence="1">DNA alkylation repair protein</fullName>
    </submittedName>
</protein>
<reference evidence="1" key="1">
    <citation type="submission" date="2023-02" db="EMBL/GenBank/DDBJ databases">
        <title>Nocardiopsis ansamitocini NBRC 112285.</title>
        <authorList>
            <person name="Ichikawa N."/>
            <person name="Sato H."/>
            <person name="Tonouchi N."/>
        </authorList>
    </citation>
    <scope>NUCLEOTIDE SEQUENCE</scope>
    <source>
        <strain evidence="1">NBRC 112285</strain>
    </source>
</reference>
<dbReference type="EMBL" id="BSQG01000001">
    <property type="protein sequence ID" value="GLU46456.1"/>
    <property type="molecule type" value="Genomic_DNA"/>
</dbReference>
<dbReference type="PANTHER" id="PTHR34070:SF1">
    <property type="entry name" value="DNA ALKYLATION REPAIR PROTEIN"/>
    <property type="match status" value="1"/>
</dbReference>
<dbReference type="CDD" id="cd07064">
    <property type="entry name" value="AlkD_like_1"/>
    <property type="match status" value="1"/>
</dbReference>
<keyword evidence="2" id="KW-1185">Reference proteome</keyword>
<dbReference type="InterPro" id="IPR014825">
    <property type="entry name" value="DNA_alkylation"/>
</dbReference>
<dbReference type="Pfam" id="PF08713">
    <property type="entry name" value="DNA_alkylation"/>
    <property type="match status" value="1"/>
</dbReference>
<evidence type="ECO:0000313" key="2">
    <source>
        <dbReference type="Proteomes" id="UP001165092"/>
    </source>
</evidence>
<comment type="caution">
    <text evidence="1">The sequence shown here is derived from an EMBL/GenBank/DDBJ whole genome shotgun (WGS) entry which is preliminary data.</text>
</comment>
<accession>A0A9W6UG31</accession>
<dbReference type="RefSeq" id="WP_285757305.1">
    <property type="nucleotide sequence ID" value="NZ_BSQG01000001.1"/>
</dbReference>
<dbReference type="InterPro" id="IPR016024">
    <property type="entry name" value="ARM-type_fold"/>
</dbReference>
<dbReference type="Proteomes" id="UP001165092">
    <property type="component" value="Unassembled WGS sequence"/>
</dbReference>
<dbReference type="Gene3D" id="1.25.10.90">
    <property type="match status" value="1"/>
</dbReference>
<proteinExistence type="predicted"/>
<dbReference type="AlphaFoldDB" id="A0A9W6UG31"/>
<gene>
    <name evidence="1" type="ORF">Nans01_08070</name>
</gene>
<organism evidence="1 2">
    <name type="scientific">Nocardiopsis ansamitocini</name>
    <dbReference type="NCBI Taxonomy" id="1670832"/>
    <lineage>
        <taxon>Bacteria</taxon>
        <taxon>Bacillati</taxon>
        <taxon>Actinomycetota</taxon>
        <taxon>Actinomycetes</taxon>
        <taxon>Streptosporangiales</taxon>
        <taxon>Nocardiopsidaceae</taxon>
        <taxon>Nocardiopsis</taxon>
    </lineage>
</organism>
<dbReference type="PANTHER" id="PTHR34070">
    <property type="entry name" value="ARMADILLO-TYPE FOLD"/>
    <property type="match status" value="1"/>
</dbReference>